<dbReference type="Proteomes" id="UP000054342">
    <property type="component" value="Unassembled WGS sequence"/>
</dbReference>
<dbReference type="GO" id="GO:0003677">
    <property type="term" value="F:DNA binding"/>
    <property type="evidence" value="ECO:0007669"/>
    <property type="project" value="UniProtKB-KW"/>
</dbReference>
<keyword evidence="5" id="KW-1185">Reference proteome</keyword>
<evidence type="ECO:0000256" key="1">
    <source>
        <dbReference type="ARBA" id="ARBA00023125"/>
    </source>
</evidence>
<dbReference type="RefSeq" id="XP_013311152.1">
    <property type="nucleotide sequence ID" value="XM_013455698.1"/>
</dbReference>
<dbReference type="AlphaFoldDB" id="A0A0D2E571"/>
<dbReference type="HOGENOM" id="CLU_006237_0_0_1"/>
<dbReference type="Gene3D" id="4.10.240.10">
    <property type="entry name" value="Zn(2)-C6 fungal-type DNA-binding domain"/>
    <property type="match status" value="1"/>
</dbReference>
<accession>A0A0D2E571</accession>
<dbReference type="EMBL" id="KN847322">
    <property type="protein sequence ID" value="KIW50568.1"/>
    <property type="molecule type" value="Genomic_DNA"/>
</dbReference>
<evidence type="ECO:0000313" key="5">
    <source>
        <dbReference type="Proteomes" id="UP000054342"/>
    </source>
</evidence>
<proteinExistence type="predicted"/>
<dbReference type="InterPro" id="IPR036864">
    <property type="entry name" value="Zn2-C6_fun-type_DNA-bd_sf"/>
</dbReference>
<dbReference type="GO" id="GO:0000981">
    <property type="term" value="F:DNA-binding transcription factor activity, RNA polymerase II-specific"/>
    <property type="evidence" value="ECO:0007669"/>
    <property type="project" value="InterPro"/>
</dbReference>
<protein>
    <recommendedName>
        <fullName evidence="6">Zn(2)-C6 fungal-type domain-containing protein</fullName>
    </recommendedName>
</protein>
<sequence length="905" mass="101729">MEQRNVVIKRARRKQHSSCDQCRKAKRACDAAHRVEAPVVGAVKLQPSYMKPAEQRERLRSSASKCSNCQKTGRDCTFEWLEDVLPKATNASKKRQQQYDSIEPPQQRTISQTSPPQLTQAPTVRSTPGFSGSNPQIQTWDFNPNLDDPGIDSWVEVPDILGHGDSQVAQGESPLHDREQPASVPVWWTDNMLAEDSISGIHIPYETAQDLEDFDLDFSQADTGLNNARSCGPESESTLFGFADWDGASGSNFLYGQASPLLLHRDDLASGTNRWLLAQNWLRVYHDSFENALSCWLTERNCPYTLSKPSGTNHMSSNGGSGVWGTQWSNRIYTRVCNLDRFMNDIPGKSLSKTENSVAGKALHAAVMAFGVQWAQAGARGNMRDLASSAASMSSMHEEMNFPSADGFGRSVQEMLWNQARQALQNAAGVQSYRVAFANIIFSLTQRPLNFEDWAHDLSRSGFNEDGAARDIQSELTTLPEEGEALTKWQKLQDILNADGPPIFLEAASRQLISSRWKWEQSERQQTKRAKLLRPHGHFGLEQAPARRLVPSREHRETFKLLSWLAIMFDTISAAMLQRPLVVSDEDSSIDTSDPWDVSDDACIQDWSGRFDYSAEALDLDGWEPVSPDVGHHKTLSRDLWGTLFLDKECPQSLQAQSQDQWHFDLEEAAAILCDAAPVKVLLFRKVGRIQKLMSRRVAGDALESALEDTLGVYAYWNRSYGKFISQCIANHHELPPRIQSWYIVLAGHWHLGAMLLADVVEEMDGAGLSQAFQRHVRRVTDFSNDMRRKNATTVSELCRCSLHGPSLSFPRAREFTYPVNQVALLSEPWTVVLIQSFSRAGYVFVSQLDSSNEWRDRTSSISDDTKYLARRRCSYCIEGLLNLANKSDMAYLAAQFLRKCLRDA</sequence>
<evidence type="ECO:0000256" key="3">
    <source>
        <dbReference type="SAM" id="MobiDB-lite"/>
    </source>
</evidence>
<keyword evidence="2" id="KW-0539">Nucleus</keyword>
<gene>
    <name evidence="4" type="ORF">PV05_09367</name>
</gene>
<evidence type="ECO:0000313" key="4">
    <source>
        <dbReference type="EMBL" id="KIW50568.1"/>
    </source>
</evidence>
<dbReference type="GeneID" id="25331275"/>
<keyword evidence="1" id="KW-0238">DNA-binding</keyword>
<evidence type="ECO:0008006" key="6">
    <source>
        <dbReference type="Google" id="ProtNLM"/>
    </source>
</evidence>
<dbReference type="STRING" id="348802.A0A0D2E571"/>
<dbReference type="GO" id="GO:0008270">
    <property type="term" value="F:zinc ion binding"/>
    <property type="evidence" value="ECO:0007669"/>
    <property type="project" value="InterPro"/>
</dbReference>
<feature type="region of interest" description="Disordered" evidence="3">
    <location>
        <begin position="89"/>
        <end position="157"/>
    </location>
</feature>
<dbReference type="OrthoDB" id="5958943at2759"/>
<name>A0A0D2E571_9EURO</name>
<evidence type="ECO:0000256" key="2">
    <source>
        <dbReference type="ARBA" id="ARBA00023242"/>
    </source>
</evidence>
<feature type="compositionally biased region" description="Polar residues" evidence="3">
    <location>
        <begin position="98"/>
        <end position="142"/>
    </location>
</feature>
<reference evidence="4 5" key="1">
    <citation type="submission" date="2015-01" db="EMBL/GenBank/DDBJ databases">
        <title>The Genome Sequence of Exophiala xenobiotica CBS118157.</title>
        <authorList>
            <consortium name="The Broad Institute Genomics Platform"/>
            <person name="Cuomo C."/>
            <person name="de Hoog S."/>
            <person name="Gorbushina A."/>
            <person name="Stielow B."/>
            <person name="Teixiera M."/>
            <person name="Abouelleil A."/>
            <person name="Chapman S.B."/>
            <person name="Priest M."/>
            <person name="Young S.K."/>
            <person name="Wortman J."/>
            <person name="Nusbaum C."/>
            <person name="Birren B."/>
        </authorList>
    </citation>
    <scope>NUCLEOTIDE SEQUENCE [LARGE SCALE GENOMIC DNA]</scope>
    <source>
        <strain evidence="4 5">CBS 118157</strain>
    </source>
</reference>
<organism evidence="4 5">
    <name type="scientific">Exophiala xenobiotica</name>
    <dbReference type="NCBI Taxonomy" id="348802"/>
    <lineage>
        <taxon>Eukaryota</taxon>
        <taxon>Fungi</taxon>
        <taxon>Dikarya</taxon>
        <taxon>Ascomycota</taxon>
        <taxon>Pezizomycotina</taxon>
        <taxon>Eurotiomycetes</taxon>
        <taxon>Chaetothyriomycetidae</taxon>
        <taxon>Chaetothyriales</taxon>
        <taxon>Herpotrichiellaceae</taxon>
        <taxon>Exophiala</taxon>
    </lineage>
</organism>